<feature type="region of interest" description="Disordered" evidence="1">
    <location>
        <begin position="43"/>
        <end position="157"/>
    </location>
</feature>
<evidence type="ECO:0000313" key="3">
    <source>
        <dbReference type="EMBL" id="KAF2307087.1"/>
    </source>
</evidence>
<dbReference type="Pfam" id="PF11926">
    <property type="entry name" value="DUF3444"/>
    <property type="match status" value="1"/>
</dbReference>
<dbReference type="InterPro" id="IPR024593">
    <property type="entry name" value="DUF3444"/>
</dbReference>
<sequence length="231" mass="25485">MTGQEGEGVPAGSFELDTAALPGNLYNLVELGDVKVGKEKLDAEAIGSYSKSPEYKVEPIKRSEKDTERSTTHKKLEKVKFTADAWTPRRSPRDLSKGSTPVNASQSTAEDADKHNSTNKDGGHGQPGASSCQPDNKMHFHVKNGSLVSPTKGQESSDCKVIEVEHYDFKSKKSKDKFQLDQVWALHSDKDGLPRDYAQVKKIESTNGFKLHVAMLEACPLQKDMHCLRDI</sequence>
<feature type="compositionally biased region" description="Basic and acidic residues" evidence="1">
    <location>
        <begin position="53"/>
        <end position="71"/>
    </location>
</feature>
<dbReference type="EMBL" id="JAAGAX010000008">
    <property type="protein sequence ID" value="KAF2307087.1"/>
    <property type="molecule type" value="Genomic_DNA"/>
</dbReference>
<evidence type="ECO:0000259" key="2">
    <source>
        <dbReference type="Pfam" id="PF11926"/>
    </source>
</evidence>
<feature type="compositionally biased region" description="Basic and acidic residues" evidence="1">
    <location>
        <begin position="111"/>
        <end position="123"/>
    </location>
</feature>
<proteinExistence type="predicted"/>
<gene>
    <name evidence="3" type="ORF">GH714_024757</name>
</gene>
<keyword evidence="4" id="KW-1185">Reference proteome</keyword>
<dbReference type="AlphaFoldDB" id="A0A6A6M2P7"/>
<comment type="caution">
    <text evidence="3">The sequence shown here is derived from an EMBL/GenBank/DDBJ whole genome shotgun (WGS) entry which is preliminary data.</text>
</comment>
<accession>A0A6A6M2P7</accession>
<feature type="compositionally biased region" description="Polar residues" evidence="1">
    <location>
        <begin position="97"/>
        <end position="109"/>
    </location>
</feature>
<name>A0A6A6M2P7_HEVBR</name>
<organism evidence="3 4">
    <name type="scientific">Hevea brasiliensis</name>
    <name type="common">Para rubber tree</name>
    <name type="synonym">Siphonia brasiliensis</name>
    <dbReference type="NCBI Taxonomy" id="3981"/>
    <lineage>
        <taxon>Eukaryota</taxon>
        <taxon>Viridiplantae</taxon>
        <taxon>Streptophyta</taxon>
        <taxon>Embryophyta</taxon>
        <taxon>Tracheophyta</taxon>
        <taxon>Spermatophyta</taxon>
        <taxon>Magnoliopsida</taxon>
        <taxon>eudicotyledons</taxon>
        <taxon>Gunneridae</taxon>
        <taxon>Pentapetalae</taxon>
        <taxon>rosids</taxon>
        <taxon>fabids</taxon>
        <taxon>Malpighiales</taxon>
        <taxon>Euphorbiaceae</taxon>
        <taxon>Crotonoideae</taxon>
        <taxon>Micrandreae</taxon>
        <taxon>Hevea</taxon>
    </lineage>
</organism>
<reference evidence="3 4" key="1">
    <citation type="journal article" date="2020" name="Mol. Plant">
        <title>The Chromosome-Based Rubber Tree Genome Provides New Insights into Spurge Genome Evolution and Rubber Biosynthesis.</title>
        <authorList>
            <person name="Liu J."/>
            <person name="Shi C."/>
            <person name="Shi C.C."/>
            <person name="Li W."/>
            <person name="Zhang Q.J."/>
            <person name="Zhang Y."/>
            <person name="Li K."/>
            <person name="Lu H.F."/>
            <person name="Shi C."/>
            <person name="Zhu S.T."/>
            <person name="Xiao Z.Y."/>
            <person name="Nan H."/>
            <person name="Yue Y."/>
            <person name="Zhu X.G."/>
            <person name="Wu Y."/>
            <person name="Hong X.N."/>
            <person name="Fan G.Y."/>
            <person name="Tong Y."/>
            <person name="Zhang D."/>
            <person name="Mao C.L."/>
            <person name="Liu Y.L."/>
            <person name="Hao S.J."/>
            <person name="Liu W.Q."/>
            <person name="Lv M.Q."/>
            <person name="Zhang H.B."/>
            <person name="Liu Y."/>
            <person name="Hu-Tang G.R."/>
            <person name="Wang J.P."/>
            <person name="Wang J.H."/>
            <person name="Sun Y.H."/>
            <person name="Ni S.B."/>
            <person name="Chen W.B."/>
            <person name="Zhang X.C."/>
            <person name="Jiao Y.N."/>
            <person name="Eichler E.E."/>
            <person name="Li G.H."/>
            <person name="Liu X."/>
            <person name="Gao L.Z."/>
        </authorList>
    </citation>
    <scope>NUCLEOTIDE SEQUENCE [LARGE SCALE GENOMIC DNA]</scope>
    <source>
        <strain evidence="4">cv. GT1</strain>
        <tissue evidence="3">Leaf</tissue>
    </source>
</reference>
<feature type="domain" description="DUF3444" evidence="2">
    <location>
        <begin position="158"/>
        <end position="224"/>
    </location>
</feature>
<dbReference type="PANTHER" id="PTHR45089">
    <property type="entry name" value="DNAJ HEAT SHOCK AMINO-TERMINAL DOMAIN PROTEIN-RELATED"/>
    <property type="match status" value="1"/>
</dbReference>
<protein>
    <recommendedName>
        <fullName evidence="2">DUF3444 domain-containing protein</fullName>
    </recommendedName>
</protein>
<evidence type="ECO:0000256" key="1">
    <source>
        <dbReference type="SAM" id="MobiDB-lite"/>
    </source>
</evidence>
<evidence type="ECO:0000313" key="4">
    <source>
        <dbReference type="Proteomes" id="UP000467840"/>
    </source>
</evidence>
<dbReference type="Proteomes" id="UP000467840">
    <property type="component" value="Chromosome 9"/>
</dbReference>